<protein>
    <submittedName>
        <fullName evidence="1">Uncharacterized protein</fullName>
    </submittedName>
</protein>
<name>A0A1B6KYN5_9HEMI</name>
<feature type="non-terminal residue" evidence="1">
    <location>
        <position position="130"/>
    </location>
</feature>
<reference evidence="1" key="1">
    <citation type="submission" date="2015-11" db="EMBL/GenBank/DDBJ databases">
        <title>De novo transcriptome assembly of four potential Pierce s Disease insect vectors from Arizona vineyards.</title>
        <authorList>
            <person name="Tassone E.E."/>
        </authorList>
    </citation>
    <scope>NUCLEOTIDE SEQUENCE</scope>
</reference>
<dbReference type="EMBL" id="GEBQ01023419">
    <property type="protein sequence ID" value="JAT16558.1"/>
    <property type="molecule type" value="Transcribed_RNA"/>
</dbReference>
<feature type="non-terminal residue" evidence="1">
    <location>
        <position position="1"/>
    </location>
</feature>
<proteinExistence type="predicted"/>
<dbReference type="AlphaFoldDB" id="A0A1B6KYN5"/>
<gene>
    <name evidence="1" type="ORF">g.1338</name>
</gene>
<evidence type="ECO:0000313" key="1">
    <source>
        <dbReference type="EMBL" id="JAT16558.1"/>
    </source>
</evidence>
<sequence length="130" mass="14839">SVQNMTNNNQISVYHDRNSQVLPGTSVQLTCEQNNFGRIANLSDQGILSNHIQLKEIQNKFNNIIPNLIVENHNEENNTSIEKFTTPEYQDRTSSNVFTSASINYKTEGENLYLSTLLDLLNSKEETKIY</sequence>
<organism evidence="1">
    <name type="scientific">Graphocephala atropunctata</name>
    <dbReference type="NCBI Taxonomy" id="36148"/>
    <lineage>
        <taxon>Eukaryota</taxon>
        <taxon>Metazoa</taxon>
        <taxon>Ecdysozoa</taxon>
        <taxon>Arthropoda</taxon>
        <taxon>Hexapoda</taxon>
        <taxon>Insecta</taxon>
        <taxon>Pterygota</taxon>
        <taxon>Neoptera</taxon>
        <taxon>Paraneoptera</taxon>
        <taxon>Hemiptera</taxon>
        <taxon>Auchenorrhyncha</taxon>
        <taxon>Membracoidea</taxon>
        <taxon>Cicadellidae</taxon>
        <taxon>Cicadellinae</taxon>
        <taxon>Cicadellini</taxon>
        <taxon>Graphocephala</taxon>
    </lineage>
</organism>
<accession>A0A1B6KYN5</accession>